<dbReference type="KEGG" id="dpx:DAPPUDRAFT_256508"/>
<dbReference type="HOGENOM" id="CLU_2778462_0_0_1"/>
<proteinExistence type="predicted"/>
<dbReference type="InParanoid" id="E9HBI7"/>
<sequence>MDSDLSFAFLIQDSCLLKDAEAKLLVRLLRQLRTSTRLWSGRHMTGGGYSSRQVLFEEKKENPSLNCEK</sequence>
<keyword evidence="2" id="KW-1185">Reference proteome</keyword>
<dbReference type="EMBL" id="GL732616">
    <property type="protein sequence ID" value="EFX70909.1"/>
    <property type="molecule type" value="Genomic_DNA"/>
</dbReference>
<gene>
    <name evidence="1" type="ORF">DAPPUDRAFT_256508</name>
</gene>
<dbReference type="AlphaFoldDB" id="E9HBI7"/>
<dbReference type="Proteomes" id="UP000000305">
    <property type="component" value="Unassembled WGS sequence"/>
</dbReference>
<organism evidence="1 2">
    <name type="scientific">Daphnia pulex</name>
    <name type="common">Water flea</name>
    <dbReference type="NCBI Taxonomy" id="6669"/>
    <lineage>
        <taxon>Eukaryota</taxon>
        <taxon>Metazoa</taxon>
        <taxon>Ecdysozoa</taxon>
        <taxon>Arthropoda</taxon>
        <taxon>Crustacea</taxon>
        <taxon>Branchiopoda</taxon>
        <taxon>Diplostraca</taxon>
        <taxon>Cladocera</taxon>
        <taxon>Anomopoda</taxon>
        <taxon>Daphniidae</taxon>
        <taxon>Daphnia</taxon>
    </lineage>
</organism>
<name>E9HBI7_DAPPU</name>
<reference evidence="1 2" key="1">
    <citation type="journal article" date="2011" name="Science">
        <title>The ecoresponsive genome of Daphnia pulex.</title>
        <authorList>
            <person name="Colbourne J.K."/>
            <person name="Pfrender M.E."/>
            <person name="Gilbert D."/>
            <person name="Thomas W.K."/>
            <person name="Tucker A."/>
            <person name="Oakley T.H."/>
            <person name="Tokishita S."/>
            <person name="Aerts A."/>
            <person name="Arnold G.J."/>
            <person name="Basu M.K."/>
            <person name="Bauer D.J."/>
            <person name="Caceres C.E."/>
            <person name="Carmel L."/>
            <person name="Casola C."/>
            <person name="Choi J.H."/>
            <person name="Detter J.C."/>
            <person name="Dong Q."/>
            <person name="Dusheyko S."/>
            <person name="Eads B.D."/>
            <person name="Frohlich T."/>
            <person name="Geiler-Samerotte K.A."/>
            <person name="Gerlach D."/>
            <person name="Hatcher P."/>
            <person name="Jogdeo S."/>
            <person name="Krijgsveld J."/>
            <person name="Kriventseva E.V."/>
            <person name="Kultz D."/>
            <person name="Laforsch C."/>
            <person name="Lindquist E."/>
            <person name="Lopez J."/>
            <person name="Manak J.R."/>
            <person name="Muller J."/>
            <person name="Pangilinan J."/>
            <person name="Patwardhan R.P."/>
            <person name="Pitluck S."/>
            <person name="Pritham E.J."/>
            <person name="Rechtsteiner A."/>
            <person name="Rho M."/>
            <person name="Rogozin I.B."/>
            <person name="Sakarya O."/>
            <person name="Salamov A."/>
            <person name="Schaack S."/>
            <person name="Shapiro H."/>
            <person name="Shiga Y."/>
            <person name="Skalitzky C."/>
            <person name="Smith Z."/>
            <person name="Souvorov A."/>
            <person name="Sung W."/>
            <person name="Tang Z."/>
            <person name="Tsuchiya D."/>
            <person name="Tu H."/>
            <person name="Vos H."/>
            <person name="Wang M."/>
            <person name="Wolf Y.I."/>
            <person name="Yamagata H."/>
            <person name="Yamada T."/>
            <person name="Ye Y."/>
            <person name="Shaw J.R."/>
            <person name="Andrews J."/>
            <person name="Crease T.J."/>
            <person name="Tang H."/>
            <person name="Lucas S.M."/>
            <person name="Robertson H.M."/>
            <person name="Bork P."/>
            <person name="Koonin E.V."/>
            <person name="Zdobnov E.M."/>
            <person name="Grigoriev I.V."/>
            <person name="Lynch M."/>
            <person name="Boore J.L."/>
        </authorList>
    </citation>
    <scope>NUCLEOTIDE SEQUENCE [LARGE SCALE GENOMIC DNA]</scope>
</reference>
<protein>
    <submittedName>
        <fullName evidence="1">Uncharacterized protein</fullName>
    </submittedName>
</protein>
<evidence type="ECO:0000313" key="1">
    <source>
        <dbReference type="EMBL" id="EFX70909.1"/>
    </source>
</evidence>
<accession>E9HBI7</accession>
<evidence type="ECO:0000313" key="2">
    <source>
        <dbReference type="Proteomes" id="UP000000305"/>
    </source>
</evidence>